<dbReference type="Pfam" id="PF02836">
    <property type="entry name" value="Glyco_hydro_2_C"/>
    <property type="match status" value="1"/>
</dbReference>
<dbReference type="Gene3D" id="3.20.20.80">
    <property type="entry name" value="Glycosidases"/>
    <property type="match status" value="1"/>
</dbReference>
<dbReference type="Pfam" id="PF22666">
    <property type="entry name" value="Glyco_hydro_2_N2"/>
    <property type="match status" value="1"/>
</dbReference>
<evidence type="ECO:0000313" key="6">
    <source>
        <dbReference type="EMBL" id="PKV08207.1"/>
    </source>
</evidence>
<sequence>MNKQLDISSDWSVLQDVNDVGERLKLYEDRDCTQVGPQISEWEPLPALEHLQCLLDEQPYWGRRLRYFNQAPWWYRRLIDLDNSETDGKILLRFSNVDYFCKVWMNGQLLGSHEGYSEPFVFDVSNVVHSGTNILMVKVWSPWDRQIRNDDVENRTYMVERRLVKGTYEHDDGLIARDVNPVGIYGKVTLSIHESACLAEDPRLSVWMDDQGRGRIIVRGKALGRGNDHPSVLRTLVRDPIDGRVLLDADKQVQGPFEFKAVVDGVTPWFTWDLGEPKLYDMTLSLDGEQVESRKIGFRNVKLDRDESTTRFVLNGKPLYVRGTSYFPDVYISRMHRMRYLRDLQAIKMAGFNLIRVHVHVEKPELYDLCDRMGIAVIQDSEYNWNQPRTSEWAETFVRLFVSTVKTLDRHASVFSWICLNEPGVVDVPKGTQGTAMQVSPGPAIYRQVTRTDPTRPVIKGSYCADDLTSGDSHNYTGSLDTPPTSYTLIDGTKEKFNTEFGFDAPGYFGNLRNLGTLTERIAALEPLTGTLQRYQTELLKYYIEHYRCQRAAPNWGYVQFMFIDLCPQSFYGLLDWWGQPKPAYEVVARINQPIGVFLNRCSKKISGLVVANDSPKDLGQVSVTWRFVNSQGYEVLKGNASISLAPFSSVQIQEVSLASQQNDGDDLSAYLTLCDGEKRVLASNSYDSVFSHPEHPSGHPVRLSHEFGVRLYSA</sequence>
<dbReference type="GO" id="GO:0004553">
    <property type="term" value="F:hydrolase activity, hydrolyzing O-glycosyl compounds"/>
    <property type="evidence" value="ECO:0007669"/>
    <property type="project" value="InterPro"/>
</dbReference>
<dbReference type="InterPro" id="IPR017853">
    <property type="entry name" value="GH"/>
</dbReference>
<gene>
    <name evidence="6" type="ORF">CQR44_1564</name>
</gene>
<dbReference type="EMBL" id="PCHJ01000018">
    <property type="protein sequence ID" value="PKV08207.1"/>
    <property type="molecule type" value="Genomic_DNA"/>
</dbReference>
<evidence type="ECO:0000256" key="1">
    <source>
        <dbReference type="ARBA" id="ARBA00022801"/>
    </source>
</evidence>
<accession>A0A2N3R8T6</accession>
<evidence type="ECO:0000256" key="2">
    <source>
        <dbReference type="ARBA" id="ARBA00023295"/>
    </source>
</evidence>
<dbReference type="RefSeq" id="WP_101433039.1">
    <property type="nucleotide sequence ID" value="NZ_PCHJ01000018.1"/>
</dbReference>
<dbReference type="InterPro" id="IPR006103">
    <property type="entry name" value="Glyco_hydro_2_cat"/>
</dbReference>
<protein>
    <submittedName>
        <fullName evidence="6">Beta-galactosidase</fullName>
    </submittedName>
</protein>
<dbReference type="PANTHER" id="PTHR42732">
    <property type="entry name" value="BETA-GALACTOSIDASE"/>
    <property type="match status" value="1"/>
</dbReference>
<dbReference type="SUPFAM" id="SSF49785">
    <property type="entry name" value="Galactose-binding domain-like"/>
    <property type="match status" value="1"/>
</dbReference>
<evidence type="ECO:0000313" key="7">
    <source>
        <dbReference type="Proteomes" id="UP000233731"/>
    </source>
</evidence>
<evidence type="ECO:0000259" key="4">
    <source>
        <dbReference type="Pfam" id="PF17786"/>
    </source>
</evidence>
<dbReference type="GO" id="GO:0005975">
    <property type="term" value="P:carbohydrate metabolic process"/>
    <property type="evidence" value="ECO:0007669"/>
    <property type="project" value="InterPro"/>
</dbReference>
<dbReference type="SUPFAM" id="SSF51445">
    <property type="entry name" value="(Trans)glycosidases"/>
    <property type="match status" value="1"/>
</dbReference>
<dbReference type="Proteomes" id="UP000233731">
    <property type="component" value="Unassembled WGS sequence"/>
</dbReference>
<proteinExistence type="predicted"/>
<dbReference type="InterPro" id="IPR041447">
    <property type="entry name" value="Mannosidase_ig"/>
</dbReference>
<name>A0A2N3R8T6_9BIFI</name>
<dbReference type="InterPro" id="IPR051913">
    <property type="entry name" value="GH2_Domain-Containing"/>
</dbReference>
<dbReference type="Gene3D" id="2.60.120.260">
    <property type="entry name" value="Galactose-binding domain-like"/>
    <property type="match status" value="1"/>
</dbReference>
<dbReference type="InterPro" id="IPR054593">
    <property type="entry name" value="Beta-mannosidase-like_N2"/>
</dbReference>
<reference evidence="6 7" key="1">
    <citation type="submission" date="2017-10" db="EMBL/GenBank/DDBJ databases">
        <title>Bifidobacterium genomics.</title>
        <authorList>
            <person name="Lugli G.A."/>
            <person name="Milani C."/>
            <person name="Mancabelli L."/>
        </authorList>
    </citation>
    <scope>NUCLEOTIDE SEQUENCE [LARGE SCALE GENOMIC DNA]</scope>
    <source>
        <strain evidence="6 7">1460B</strain>
    </source>
</reference>
<keyword evidence="1" id="KW-0378">Hydrolase</keyword>
<evidence type="ECO:0000259" key="3">
    <source>
        <dbReference type="Pfam" id="PF02836"/>
    </source>
</evidence>
<organism evidence="6 7">
    <name type="scientific">Bifidobacterium asteroides</name>
    <dbReference type="NCBI Taxonomy" id="1684"/>
    <lineage>
        <taxon>Bacteria</taxon>
        <taxon>Bacillati</taxon>
        <taxon>Actinomycetota</taxon>
        <taxon>Actinomycetes</taxon>
        <taxon>Bifidobacteriales</taxon>
        <taxon>Bifidobacteriaceae</taxon>
        <taxon>Bifidobacterium</taxon>
    </lineage>
</organism>
<keyword evidence="2" id="KW-0326">Glycosidase</keyword>
<dbReference type="InterPro" id="IPR008979">
    <property type="entry name" value="Galactose-bd-like_sf"/>
</dbReference>
<feature type="domain" description="Beta-mannosidase-like galactose-binding" evidence="5">
    <location>
        <begin position="64"/>
        <end position="153"/>
    </location>
</feature>
<comment type="caution">
    <text evidence="6">The sequence shown here is derived from an EMBL/GenBank/DDBJ whole genome shotgun (WGS) entry which is preliminary data.</text>
</comment>
<evidence type="ECO:0000259" key="5">
    <source>
        <dbReference type="Pfam" id="PF22666"/>
    </source>
</evidence>
<feature type="domain" description="Glycoside hydrolase family 2 catalytic" evidence="3">
    <location>
        <begin position="311"/>
        <end position="459"/>
    </location>
</feature>
<dbReference type="Pfam" id="PF17786">
    <property type="entry name" value="Mannosidase_ig"/>
    <property type="match status" value="1"/>
</dbReference>
<dbReference type="AlphaFoldDB" id="A0A2N3R8T6"/>
<dbReference type="PANTHER" id="PTHR42732:SF1">
    <property type="entry name" value="BETA-MANNOSIDASE"/>
    <property type="match status" value="1"/>
</dbReference>
<feature type="domain" description="Mannosidase Ig/CBM-like" evidence="4">
    <location>
        <begin position="609"/>
        <end position="687"/>
    </location>
</feature>